<dbReference type="EC" id="5.2.1.8" evidence="4"/>
<evidence type="ECO:0000256" key="5">
    <source>
        <dbReference type="ARBA" id="ARBA00016902"/>
    </source>
</evidence>
<dbReference type="AlphaFoldDB" id="A0A0G1GWN8"/>
<dbReference type="Pfam" id="PF05698">
    <property type="entry name" value="Trigger_C"/>
    <property type="match status" value="1"/>
</dbReference>
<evidence type="ECO:0000256" key="2">
    <source>
        <dbReference type="ARBA" id="ARBA00004496"/>
    </source>
</evidence>
<dbReference type="InterPro" id="IPR005215">
    <property type="entry name" value="Trig_fac"/>
</dbReference>
<evidence type="ECO:0000256" key="9">
    <source>
        <dbReference type="ARBA" id="ARBA00029986"/>
    </source>
</evidence>
<evidence type="ECO:0000256" key="8">
    <source>
        <dbReference type="ARBA" id="ARBA00023235"/>
    </source>
</evidence>
<dbReference type="InterPro" id="IPR037041">
    <property type="entry name" value="Trigger_fac_C_sf"/>
</dbReference>
<dbReference type="GO" id="GO:0044183">
    <property type="term" value="F:protein folding chaperone"/>
    <property type="evidence" value="ECO:0007669"/>
    <property type="project" value="TreeGrafter"/>
</dbReference>
<evidence type="ECO:0000313" key="14">
    <source>
        <dbReference type="EMBL" id="KKT39050.1"/>
    </source>
</evidence>
<dbReference type="PATRIC" id="fig|1618447.3.peg.124"/>
<name>A0A0G1GWN8_9BACT</name>
<reference evidence="14 15" key="1">
    <citation type="journal article" date="2015" name="Nature">
        <title>rRNA introns, odd ribosomes, and small enigmatic genomes across a large radiation of phyla.</title>
        <authorList>
            <person name="Brown C.T."/>
            <person name="Hug L.A."/>
            <person name="Thomas B.C."/>
            <person name="Sharon I."/>
            <person name="Castelle C.J."/>
            <person name="Singh A."/>
            <person name="Wilkins M.J."/>
            <person name="Williams K.H."/>
            <person name="Banfield J.F."/>
        </authorList>
    </citation>
    <scope>NUCLEOTIDE SEQUENCE [LARGE SCALE GENOMIC DNA]</scope>
</reference>
<keyword evidence="8" id="KW-0413">Isomerase</keyword>
<comment type="subcellular location">
    <subcellularLocation>
        <location evidence="2">Cytoplasm</location>
    </subcellularLocation>
</comment>
<dbReference type="GO" id="GO:0043335">
    <property type="term" value="P:protein unfolding"/>
    <property type="evidence" value="ECO:0007669"/>
    <property type="project" value="TreeGrafter"/>
</dbReference>
<dbReference type="PANTHER" id="PTHR30560">
    <property type="entry name" value="TRIGGER FACTOR CHAPERONE AND PEPTIDYL-PROLYL CIS/TRANS ISOMERASE"/>
    <property type="match status" value="1"/>
</dbReference>
<dbReference type="InterPro" id="IPR027304">
    <property type="entry name" value="Trigger_fact/SurA_dom_sf"/>
</dbReference>
<dbReference type="GO" id="GO:0015031">
    <property type="term" value="P:protein transport"/>
    <property type="evidence" value="ECO:0007669"/>
    <property type="project" value="InterPro"/>
</dbReference>
<evidence type="ECO:0000256" key="7">
    <source>
        <dbReference type="ARBA" id="ARBA00023186"/>
    </source>
</evidence>
<dbReference type="GO" id="GO:0003755">
    <property type="term" value="F:peptidyl-prolyl cis-trans isomerase activity"/>
    <property type="evidence" value="ECO:0007669"/>
    <property type="project" value="UniProtKB-KW"/>
</dbReference>
<dbReference type="EMBL" id="LCHM01000002">
    <property type="protein sequence ID" value="KKT39050.1"/>
    <property type="molecule type" value="Genomic_DNA"/>
</dbReference>
<evidence type="ECO:0000259" key="12">
    <source>
        <dbReference type="Pfam" id="PF05697"/>
    </source>
</evidence>
<dbReference type="InterPro" id="IPR008881">
    <property type="entry name" value="Trigger_fac_ribosome-bd_bac"/>
</dbReference>
<evidence type="ECO:0000256" key="4">
    <source>
        <dbReference type="ARBA" id="ARBA00013194"/>
    </source>
</evidence>
<feature type="region of interest" description="Disordered" evidence="11">
    <location>
        <begin position="136"/>
        <end position="155"/>
    </location>
</feature>
<comment type="catalytic activity">
    <reaction evidence="1">
        <text>[protein]-peptidylproline (omega=180) = [protein]-peptidylproline (omega=0)</text>
        <dbReference type="Rhea" id="RHEA:16237"/>
        <dbReference type="Rhea" id="RHEA-COMP:10747"/>
        <dbReference type="Rhea" id="RHEA-COMP:10748"/>
        <dbReference type="ChEBI" id="CHEBI:83833"/>
        <dbReference type="ChEBI" id="CHEBI:83834"/>
        <dbReference type="EC" id="5.2.1.8"/>
    </reaction>
</comment>
<evidence type="ECO:0000313" key="15">
    <source>
        <dbReference type="Proteomes" id="UP000034617"/>
    </source>
</evidence>
<dbReference type="GO" id="GO:0043022">
    <property type="term" value="F:ribosome binding"/>
    <property type="evidence" value="ECO:0007669"/>
    <property type="project" value="TreeGrafter"/>
</dbReference>
<feature type="domain" description="Trigger factor ribosome-binding bacterial" evidence="12">
    <location>
        <begin position="1"/>
        <end position="127"/>
    </location>
</feature>
<dbReference type="PANTHER" id="PTHR30560:SF3">
    <property type="entry name" value="TRIGGER FACTOR-LIKE PROTEIN TIG, CHLOROPLASTIC"/>
    <property type="match status" value="1"/>
</dbReference>
<evidence type="ECO:0000256" key="10">
    <source>
        <dbReference type="SAM" id="Coils"/>
    </source>
</evidence>
<dbReference type="Pfam" id="PF05697">
    <property type="entry name" value="Trigger_N"/>
    <property type="match status" value="1"/>
</dbReference>
<feature type="coiled-coil region" evidence="10">
    <location>
        <begin position="210"/>
        <end position="260"/>
    </location>
</feature>
<evidence type="ECO:0000256" key="3">
    <source>
        <dbReference type="ARBA" id="ARBA00005464"/>
    </source>
</evidence>
<feature type="compositionally biased region" description="Basic and acidic residues" evidence="11">
    <location>
        <begin position="142"/>
        <end position="155"/>
    </location>
</feature>
<comment type="similarity">
    <text evidence="3">Belongs to the FKBP-type PPIase family. Tig subfamily.</text>
</comment>
<keyword evidence="10" id="KW-0175">Coiled coil</keyword>
<evidence type="ECO:0000256" key="1">
    <source>
        <dbReference type="ARBA" id="ARBA00000971"/>
    </source>
</evidence>
<dbReference type="Gene3D" id="3.30.70.1050">
    <property type="entry name" value="Trigger factor ribosome-binding domain"/>
    <property type="match status" value="1"/>
</dbReference>
<dbReference type="InterPro" id="IPR008880">
    <property type="entry name" value="Trigger_fac_C"/>
</dbReference>
<organism evidence="14 15">
    <name type="scientific">Candidatus Gottesmanbacteria bacterium GW2011_GWB1_44_11c</name>
    <dbReference type="NCBI Taxonomy" id="1618447"/>
    <lineage>
        <taxon>Bacteria</taxon>
        <taxon>Candidatus Gottesmaniibacteriota</taxon>
    </lineage>
</organism>
<dbReference type="Proteomes" id="UP000034617">
    <property type="component" value="Unassembled WGS sequence"/>
</dbReference>
<dbReference type="SUPFAM" id="SSF109998">
    <property type="entry name" value="Triger factor/SurA peptide-binding domain-like"/>
    <property type="match status" value="1"/>
</dbReference>
<accession>A0A0G1GWN8</accession>
<dbReference type="GO" id="GO:0051083">
    <property type="term" value="P:'de novo' cotranslational protein folding"/>
    <property type="evidence" value="ECO:0007669"/>
    <property type="project" value="TreeGrafter"/>
</dbReference>
<evidence type="ECO:0000259" key="13">
    <source>
        <dbReference type="Pfam" id="PF05698"/>
    </source>
</evidence>
<dbReference type="GO" id="GO:0005737">
    <property type="term" value="C:cytoplasm"/>
    <property type="evidence" value="ECO:0007669"/>
    <property type="project" value="UniProtKB-SubCell"/>
</dbReference>
<dbReference type="SUPFAM" id="SSF102735">
    <property type="entry name" value="Trigger factor ribosome-binding domain"/>
    <property type="match status" value="1"/>
</dbReference>
<sequence>MNAILKKLDNGNTELTISIPWTSVQETYHAVVEDFVKETELPGFRKGKAPRSTVEANLDKNKTYEEVLKRLLPDVYAKAVTQHSLKPIISPHITLTKAKEQEDWVVTAVTCEKPTVTLGSYRKTITELKNEKRNKIWLPGQEPKKEEEKDKDRKPTMDELLDAVFKSVQVSLPAILIEQEVTRMLSNLIDQTKKLGLTIDQYLSSTGKTIETLRHEYEEEANRMITLELALGEIADKEGVKVEEKDIDEVLKTAKTTEEREGLEKEKYYLASILRRQKTIQLLASL</sequence>
<evidence type="ECO:0000256" key="6">
    <source>
        <dbReference type="ARBA" id="ARBA00023110"/>
    </source>
</evidence>
<feature type="domain" description="Trigger factor C-terminal" evidence="13">
    <location>
        <begin position="145"/>
        <end position="283"/>
    </location>
</feature>
<protein>
    <recommendedName>
        <fullName evidence="5">Trigger factor</fullName>
        <ecNumber evidence="4">5.2.1.8</ecNumber>
    </recommendedName>
    <alternativeName>
        <fullName evidence="9">PPIase</fullName>
    </alternativeName>
</protein>
<gene>
    <name evidence="14" type="ORF">UW22_C0002G0026</name>
</gene>
<dbReference type="InterPro" id="IPR036611">
    <property type="entry name" value="Trigger_fac_ribosome-bd_sf"/>
</dbReference>
<proteinExistence type="inferred from homology"/>
<keyword evidence="6" id="KW-0697">Rotamase</keyword>
<comment type="caution">
    <text evidence="14">The sequence shown here is derived from an EMBL/GenBank/DDBJ whole genome shotgun (WGS) entry which is preliminary data.</text>
</comment>
<keyword evidence="7" id="KW-0143">Chaperone</keyword>
<evidence type="ECO:0000256" key="11">
    <source>
        <dbReference type="SAM" id="MobiDB-lite"/>
    </source>
</evidence>
<dbReference type="Gene3D" id="1.10.3120.10">
    <property type="entry name" value="Trigger factor, C-terminal domain"/>
    <property type="match status" value="1"/>
</dbReference>